<dbReference type="Proteomes" id="UP000012040">
    <property type="component" value="Chromosome"/>
</dbReference>
<gene>
    <name evidence="2" type="ORF">A11Q_2543</name>
</gene>
<dbReference type="PATRIC" id="fig|1184267.3.peg.2570"/>
<dbReference type="KEGG" id="bex:A11Q_2543"/>
<evidence type="ECO:0000313" key="2">
    <source>
        <dbReference type="EMBL" id="AGH96759.1"/>
    </source>
</evidence>
<sequence length="75" mass="8144">MRTLSKNHAAFAQDLVDIKSSAVATTTTAWAPPDSTPQKKSRKAKLEDKQKASHLVALNCEGFVAYKVSAVKFIP</sequence>
<feature type="region of interest" description="Disordered" evidence="1">
    <location>
        <begin position="28"/>
        <end position="48"/>
    </location>
</feature>
<name>M4VU67_9BACT</name>
<accession>M4VU67</accession>
<keyword evidence="3" id="KW-1185">Reference proteome</keyword>
<evidence type="ECO:0000256" key="1">
    <source>
        <dbReference type="SAM" id="MobiDB-lite"/>
    </source>
</evidence>
<evidence type="ECO:0000313" key="3">
    <source>
        <dbReference type="Proteomes" id="UP000012040"/>
    </source>
</evidence>
<dbReference type="HOGENOM" id="CLU_2663654_0_0_7"/>
<protein>
    <submittedName>
        <fullName evidence="2">Uncharacterized protein</fullName>
    </submittedName>
</protein>
<dbReference type="AlphaFoldDB" id="M4VU67"/>
<dbReference type="EMBL" id="CP003537">
    <property type="protein sequence ID" value="AGH96759.1"/>
    <property type="molecule type" value="Genomic_DNA"/>
</dbReference>
<proteinExistence type="predicted"/>
<organism evidence="2 3">
    <name type="scientific">Pseudobdellovibrio exovorus JSS</name>
    <dbReference type="NCBI Taxonomy" id="1184267"/>
    <lineage>
        <taxon>Bacteria</taxon>
        <taxon>Pseudomonadati</taxon>
        <taxon>Bdellovibrionota</taxon>
        <taxon>Bdellovibrionia</taxon>
        <taxon>Bdellovibrionales</taxon>
        <taxon>Pseudobdellovibrionaceae</taxon>
        <taxon>Pseudobdellovibrio</taxon>
    </lineage>
</organism>
<dbReference type="RefSeq" id="WP_015471249.1">
    <property type="nucleotide sequence ID" value="NC_020813.1"/>
</dbReference>
<dbReference type="STRING" id="1184267.A11Q_2543"/>
<reference evidence="2 3" key="1">
    <citation type="journal article" date="2013" name="ISME J.">
        <title>By their genes ye shall know them: genomic signatures of predatory bacteria.</title>
        <authorList>
            <person name="Pasternak Z."/>
            <person name="Pietrokovski S."/>
            <person name="Rotem O."/>
            <person name="Gophna U."/>
            <person name="Lurie-Weinberger M.N."/>
            <person name="Jurkevitch E."/>
        </authorList>
    </citation>
    <scope>NUCLEOTIDE SEQUENCE [LARGE SCALE GENOMIC DNA]</scope>
    <source>
        <strain evidence="2 3">JSS</strain>
    </source>
</reference>